<protein>
    <submittedName>
        <fullName evidence="1">Uncharacterized protein</fullName>
    </submittedName>
</protein>
<dbReference type="RefSeq" id="WP_166009865.1">
    <property type="nucleotide sequence ID" value="NZ_CP049888.1"/>
</dbReference>
<dbReference type="InterPro" id="IPR025659">
    <property type="entry name" value="Tubby-like_C"/>
</dbReference>
<evidence type="ECO:0000313" key="2">
    <source>
        <dbReference type="Proteomes" id="UP000500741"/>
    </source>
</evidence>
<dbReference type="SUPFAM" id="SSF54518">
    <property type="entry name" value="Tubby C-terminal domain-like"/>
    <property type="match status" value="1"/>
</dbReference>
<organism evidence="1 2">
    <name type="scientific">Weissella coleopterorum</name>
    <dbReference type="NCBI Taxonomy" id="2714949"/>
    <lineage>
        <taxon>Bacteria</taxon>
        <taxon>Bacillati</taxon>
        <taxon>Bacillota</taxon>
        <taxon>Bacilli</taxon>
        <taxon>Lactobacillales</taxon>
        <taxon>Lactobacillaceae</taxon>
        <taxon>Weissella</taxon>
    </lineage>
</organism>
<accession>A0A6G8AZB2</accession>
<dbReference type="EMBL" id="CP049888">
    <property type="protein sequence ID" value="QIL50346.1"/>
    <property type="molecule type" value="Genomic_DNA"/>
</dbReference>
<proteinExistence type="predicted"/>
<keyword evidence="2" id="KW-1185">Reference proteome</keyword>
<sequence length="197" mass="23166">MCYFILHQTQATKQYGSSWVTDQNGHTIYFLRGQLSQYYYQLQIHDAKNMFLAEIKQLNTGIIPRFKIQSGERQLGSFGLALPMHEVIYIKRLNWVVFAHPKQRAYYIFKGRQVLLHSSLNQHQQLEINITQSKQQALLILIIAFLDRYQQTMMPLTLTQKLQLNYQQLALNPTFNPQFKSKHPVSSITFKSGEYHL</sequence>
<dbReference type="KEGG" id="wco:G7084_02790"/>
<dbReference type="Proteomes" id="UP000500741">
    <property type="component" value="Chromosome"/>
</dbReference>
<evidence type="ECO:0000313" key="1">
    <source>
        <dbReference type="EMBL" id="QIL50346.1"/>
    </source>
</evidence>
<gene>
    <name evidence="1" type="ORF">G7084_02790</name>
</gene>
<reference evidence="1 2" key="1">
    <citation type="submission" date="2020-03" db="EMBL/GenBank/DDBJ databases">
        <title>Weissella sp. nov., isolated from Cybister lewisianus.</title>
        <authorList>
            <person name="Hyun D.-W."/>
            <person name="Bae J.-W."/>
        </authorList>
    </citation>
    <scope>NUCLEOTIDE SEQUENCE [LARGE SCALE GENOMIC DNA]</scope>
    <source>
        <strain evidence="1 2">HDW19</strain>
    </source>
</reference>
<name>A0A6G8AZB2_9LACO</name>
<dbReference type="AlphaFoldDB" id="A0A6G8AZB2"/>